<dbReference type="EMBL" id="BRZC01000003">
    <property type="protein sequence ID" value="GLC84055.1"/>
    <property type="molecule type" value="Genomic_DNA"/>
</dbReference>
<evidence type="ECO:0000256" key="1">
    <source>
        <dbReference type="SAM" id="MobiDB-lite"/>
    </source>
</evidence>
<feature type="compositionally biased region" description="Pro residues" evidence="1">
    <location>
        <begin position="90"/>
        <end position="101"/>
    </location>
</feature>
<dbReference type="Pfam" id="PF08378">
    <property type="entry name" value="NERD"/>
    <property type="match status" value="1"/>
</dbReference>
<dbReference type="Proteomes" id="UP001165068">
    <property type="component" value="Unassembled WGS sequence"/>
</dbReference>
<proteinExistence type="predicted"/>
<dbReference type="InterPro" id="IPR011528">
    <property type="entry name" value="NERD"/>
</dbReference>
<evidence type="ECO:0000313" key="4">
    <source>
        <dbReference type="EMBL" id="GLC84055.1"/>
    </source>
</evidence>
<sequence length="362" mass="38793">MRLRYAGRCRLCGTDLPAGTDAVYERSRSTVRCVECAPAVDQADARGAVTAEVAMHLGIPADADSVDLIRPDPDLENPIPPASASVPDAPLEPPASAPAPPTSSLRLRPPASAVIAETLRVQALHPPRTRTARFFGRDPLSTGAESWYSGALGELEVGRVLDHLGQGWHVIHAIPIGTRGSDIDHLVIGPAGVFTINTKRHSGKVWVGNRMLLVNGQRTNHLRNAEHEGRRVSRILSTPVTPLVVIVGARELVVKERPEKVVVLQSRDLVRWLTRSASALTPPEVREVSSRAADSATWGASEPAEPDFAAFDALRASRASAYRRRRVWGLGVVAAIIASALVVLQNLASIGPFISGHLSTVH</sequence>
<keyword evidence="2" id="KW-0812">Transmembrane</keyword>
<keyword evidence="2" id="KW-0472">Membrane</keyword>
<dbReference type="PROSITE" id="PS50965">
    <property type="entry name" value="NERD"/>
    <property type="match status" value="1"/>
</dbReference>
<keyword evidence="2" id="KW-1133">Transmembrane helix</keyword>
<evidence type="ECO:0000313" key="5">
    <source>
        <dbReference type="Proteomes" id="UP001165068"/>
    </source>
</evidence>
<reference evidence="4" key="1">
    <citation type="submission" date="2022-08" db="EMBL/GenBank/DDBJ databases">
        <title>Draft genome sequence of Microbacterium arabinogalactanolyticum JCM 9171.</title>
        <authorList>
            <person name="Fujita K."/>
            <person name="Ishiwata A."/>
            <person name="Fushinobu S."/>
        </authorList>
    </citation>
    <scope>NUCLEOTIDE SEQUENCE</scope>
    <source>
        <strain evidence="4">JCM 9171</strain>
    </source>
</reference>
<feature type="region of interest" description="Disordered" evidence="1">
    <location>
        <begin position="68"/>
        <end position="107"/>
    </location>
</feature>
<protein>
    <recommendedName>
        <fullName evidence="3">NERD domain-containing protein</fullName>
    </recommendedName>
</protein>
<evidence type="ECO:0000259" key="3">
    <source>
        <dbReference type="PROSITE" id="PS50965"/>
    </source>
</evidence>
<gene>
    <name evidence="4" type="ORF">MIAR_06430</name>
</gene>
<comment type="caution">
    <text evidence="4">The sequence shown here is derived from an EMBL/GenBank/DDBJ whole genome shotgun (WGS) entry which is preliminary data.</text>
</comment>
<keyword evidence="5" id="KW-1185">Reference proteome</keyword>
<evidence type="ECO:0000256" key="2">
    <source>
        <dbReference type="SAM" id="Phobius"/>
    </source>
</evidence>
<feature type="domain" description="NERD" evidence="3">
    <location>
        <begin position="149"/>
        <end position="259"/>
    </location>
</feature>
<feature type="transmembrane region" description="Helical" evidence="2">
    <location>
        <begin position="327"/>
        <end position="348"/>
    </location>
</feature>
<name>A0ABQ5NEA8_9MICO</name>
<organism evidence="4 5">
    <name type="scientific">Microbacterium arabinogalactanolyticum</name>
    <dbReference type="NCBI Taxonomy" id="69365"/>
    <lineage>
        <taxon>Bacteria</taxon>
        <taxon>Bacillati</taxon>
        <taxon>Actinomycetota</taxon>
        <taxon>Actinomycetes</taxon>
        <taxon>Micrococcales</taxon>
        <taxon>Microbacteriaceae</taxon>
        <taxon>Microbacterium</taxon>
    </lineage>
</organism>
<accession>A0ABQ5NEA8</accession>